<comment type="caution">
    <text evidence="1">The sequence shown here is derived from an EMBL/GenBank/DDBJ whole genome shotgun (WGS) entry which is preliminary data.</text>
</comment>
<evidence type="ECO:0000313" key="1">
    <source>
        <dbReference type="EMBL" id="GMA84851.1"/>
    </source>
</evidence>
<organism evidence="1 2">
    <name type="scientific">Angustibacter aerolatus</name>
    <dbReference type="NCBI Taxonomy" id="1162965"/>
    <lineage>
        <taxon>Bacteria</taxon>
        <taxon>Bacillati</taxon>
        <taxon>Actinomycetota</taxon>
        <taxon>Actinomycetes</taxon>
        <taxon>Kineosporiales</taxon>
        <taxon>Kineosporiaceae</taxon>
    </lineage>
</organism>
<keyword evidence="2" id="KW-1185">Reference proteome</keyword>
<sequence>MHQATGALSVLAQVPLGDALVLLRAHAWASGVPLLKLSRDVLARRIDFWTAPDVAPDVGGNRRGHERDDSDG</sequence>
<proteinExistence type="predicted"/>
<dbReference type="EMBL" id="BSUZ01000001">
    <property type="protein sequence ID" value="GMA84851.1"/>
    <property type="molecule type" value="Genomic_DNA"/>
</dbReference>
<dbReference type="Proteomes" id="UP001157017">
    <property type="component" value="Unassembled WGS sequence"/>
</dbReference>
<protein>
    <recommendedName>
        <fullName evidence="3">ANTAR domain-containing protein</fullName>
    </recommendedName>
</protein>
<name>A0ABQ6J9J7_9ACTN</name>
<evidence type="ECO:0000313" key="2">
    <source>
        <dbReference type="Proteomes" id="UP001157017"/>
    </source>
</evidence>
<gene>
    <name evidence="1" type="ORF">GCM10025868_01010</name>
</gene>
<reference evidence="2" key="1">
    <citation type="journal article" date="2019" name="Int. J. Syst. Evol. Microbiol.">
        <title>The Global Catalogue of Microorganisms (GCM) 10K type strain sequencing project: providing services to taxonomists for standard genome sequencing and annotation.</title>
        <authorList>
            <consortium name="The Broad Institute Genomics Platform"/>
            <consortium name="The Broad Institute Genome Sequencing Center for Infectious Disease"/>
            <person name="Wu L."/>
            <person name="Ma J."/>
        </authorList>
    </citation>
    <scope>NUCLEOTIDE SEQUENCE [LARGE SCALE GENOMIC DNA]</scope>
    <source>
        <strain evidence="2">NBRC 108730</strain>
    </source>
</reference>
<accession>A0ABQ6J9J7</accession>
<evidence type="ECO:0008006" key="3">
    <source>
        <dbReference type="Google" id="ProtNLM"/>
    </source>
</evidence>